<sequence>MNILGLLTALALATGHAAAQQDPRELLEAIYSNAKAAYAERNFVEAVKNFELLKTNIPEWKDNYFNLATAHLYGGSIGQAFEVLDEVVTKYPEDAELASKYCSIIASMLNQPNDFVYPERYKSSQAMLNVCIKAVKLAPEDAQVYITLASLLTLLKEYKAAISIFDDWLLRFGHENAEATRGAKNSLTETLVRNGDYDRAFELALEVFEQDPSPENRQKVAYVRKIGWPIDLMAWEYQKESVEQMVAGYDTSNPLICKTNKQWRVAFNYSQEATLHPDKISVSLLNPETAYKTYGNPNDPVFVGPELKIYPRMYHERWIHLVNIQDAFISGHPGIIHSDCTLYTGSHHVNTDLQSFRDKETEIREIPYRAVSIIQHQTRNYYHWMLEALPKLLLLKKHLLDLQGYEDVRIIVPEKGIAGCIDATLNMPEFDSLRHRFIPYTLPTNTRYHFPKGLHVVDWIHPLDDTHQTLHKNLWSAYWPPREIHHLVRSFFHDALKSRNRFPSLSPNNHVGEIVYVSRLNTVRGFPNEAELLEYLSQRFGERLQIHTGSEEQLEQVAIFTRARVVAGTHGAGLMNYIFAQPGAALVFVPMNPLIEFCFGHIVSAMEGTHYLLTSIPGSHYHGIYETLSKSEMIVMGNTIETALEDVLSRNEGGATELDHEEL</sequence>
<dbReference type="OrthoDB" id="2102136at2759"/>
<evidence type="ECO:0000256" key="2">
    <source>
        <dbReference type="ARBA" id="ARBA00022679"/>
    </source>
</evidence>
<dbReference type="InterPro" id="IPR007657">
    <property type="entry name" value="Glycosyltransferase_61"/>
</dbReference>
<dbReference type="InterPro" id="IPR011990">
    <property type="entry name" value="TPR-like_helical_dom_sf"/>
</dbReference>
<dbReference type="Pfam" id="PF04577">
    <property type="entry name" value="Glyco_transf_61"/>
    <property type="match status" value="1"/>
</dbReference>
<evidence type="ECO:0000256" key="1">
    <source>
        <dbReference type="ARBA" id="ARBA00022676"/>
    </source>
</evidence>
<dbReference type="Proteomes" id="UP000320333">
    <property type="component" value="Unassembled WGS sequence"/>
</dbReference>
<keyword evidence="1" id="KW-0328">Glycosyltransferase</keyword>
<dbReference type="InterPro" id="IPR049625">
    <property type="entry name" value="Glyco_transf_61_cat"/>
</dbReference>
<keyword evidence="7" id="KW-1185">Reference proteome</keyword>
<keyword evidence="2" id="KW-0808">Transferase</keyword>
<keyword evidence="4" id="KW-0732">Signal</keyword>
<dbReference type="AlphaFoldDB" id="A0A507FR22"/>
<reference evidence="6 7" key="1">
    <citation type="journal article" date="2019" name="Sci. Rep.">
        <title>Comparative genomics of chytrid fungi reveal insights into the obligate biotrophic and pathogenic lifestyle of Synchytrium endobioticum.</title>
        <authorList>
            <person name="van de Vossenberg B.T.L.H."/>
            <person name="Warris S."/>
            <person name="Nguyen H.D.T."/>
            <person name="van Gent-Pelzer M.P.E."/>
            <person name="Joly D.L."/>
            <person name="van de Geest H.C."/>
            <person name="Bonants P.J.M."/>
            <person name="Smith D.S."/>
            <person name="Levesque C.A."/>
            <person name="van der Lee T.A.J."/>
        </authorList>
    </citation>
    <scope>NUCLEOTIDE SEQUENCE [LARGE SCALE GENOMIC DNA]</scope>
    <source>
        <strain evidence="6 7">CBS 675.73</strain>
    </source>
</reference>
<keyword evidence="3" id="KW-0325">Glycoprotein</keyword>
<dbReference type="STRING" id="246404.A0A507FR22"/>
<dbReference type="PANTHER" id="PTHR20961">
    <property type="entry name" value="GLYCOSYLTRANSFERASE"/>
    <property type="match status" value="1"/>
</dbReference>
<feature type="signal peptide" evidence="4">
    <location>
        <begin position="1"/>
        <end position="19"/>
    </location>
</feature>
<evidence type="ECO:0000256" key="4">
    <source>
        <dbReference type="SAM" id="SignalP"/>
    </source>
</evidence>
<evidence type="ECO:0000256" key="3">
    <source>
        <dbReference type="ARBA" id="ARBA00023180"/>
    </source>
</evidence>
<dbReference type="EMBL" id="QEAP01000008">
    <property type="protein sequence ID" value="TPX78140.1"/>
    <property type="molecule type" value="Genomic_DNA"/>
</dbReference>
<accession>A0A507FR22</accession>
<dbReference type="SUPFAM" id="SSF48452">
    <property type="entry name" value="TPR-like"/>
    <property type="match status" value="1"/>
</dbReference>
<feature type="domain" description="Glycosyltransferase 61 catalytic" evidence="5">
    <location>
        <begin position="381"/>
        <end position="587"/>
    </location>
</feature>
<evidence type="ECO:0000313" key="6">
    <source>
        <dbReference type="EMBL" id="TPX78140.1"/>
    </source>
</evidence>
<feature type="chain" id="PRO_5021263634" description="Glycosyltransferase 61 catalytic domain-containing protein" evidence="4">
    <location>
        <begin position="20"/>
        <end position="663"/>
    </location>
</feature>
<comment type="caution">
    <text evidence="6">The sequence shown here is derived from an EMBL/GenBank/DDBJ whole genome shotgun (WGS) entry which is preliminary data.</text>
</comment>
<evidence type="ECO:0000259" key="5">
    <source>
        <dbReference type="Pfam" id="PF04577"/>
    </source>
</evidence>
<name>A0A507FR22_9FUNG</name>
<dbReference type="GO" id="GO:0016757">
    <property type="term" value="F:glycosyltransferase activity"/>
    <property type="evidence" value="ECO:0007669"/>
    <property type="project" value="UniProtKB-KW"/>
</dbReference>
<protein>
    <recommendedName>
        <fullName evidence="5">Glycosyltransferase 61 catalytic domain-containing protein</fullName>
    </recommendedName>
</protein>
<proteinExistence type="predicted"/>
<gene>
    <name evidence="6" type="ORF">CcCBS67573_g00631</name>
</gene>
<dbReference type="Gene3D" id="1.25.40.10">
    <property type="entry name" value="Tetratricopeptide repeat domain"/>
    <property type="match status" value="1"/>
</dbReference>
<evidence type="ECO:0000313" key="7">
    <source>
        <dbReference type="Proteomes" id="UP000320333"/>
    </source>
</evidence>
<organism evidence="6 7">
    <name type="scientific">Chytriomyces confervae</name>
    <dbReference type="NCBI Taxonomy" id="246404"/>
    <lineage>
        <taxon>Eukaryota</taxon>
        <taxon>Fungi</taxon>
        <taxon>Fungi incertae sedis</taxon>
        <taxon>Chytridiomycota</taxon>
        <taxon>Chytridiomycota incertae sedis</taxon>
        <taxon>Chytridiomycetes</taxon>
        <taxon>Chytridiales</taxon>
        <taxon>Chytriomycetaceae</taxon>
        <taxon>Chytriomyces</taxon>
    </lineage>
</organism>